<proteinExistence type="predicted"/>
<accession>A0ABD5LJS7</accession>
<sequence>MRNFFTILLALVPMVAVANDMPQDEYVKMLGGISTAMANGPKVENYDFLRVACAKVQEVESSRKNKQNYIQPMQVSECKKFAALTKM</sequence>
<reference evidence="2 3" key="1">
    <citation type="submission" date="2024-06" db="EMBL/GenBank/DDBJ databases">
        <title>Genome sequencing of Agrobacterium spp. from tobacco in Serbia.</title>
        <authorList>
            <person name="Ilicic R.J."/>
            <person name="Studholme D.J."/>
            <person name="Jelusic A."/>
            <person name="Barac G."/>
            <person name="Bagi F."/>
            <person name="Popovic Milovanovic T."/>
        </authorList>
    </citation>
    <scope>NUCLEOTIDE SEQUENCE [LARGE SCALE GENOMIC DNA]</scope>
    <source>
        <strain evidence="2 3">DA1</strain>
    </source>
</reference>
<organism evidence="2 3">
    <name type="scientific">Agrobacterium radiobacter</name>
    <dbReference type="NCBI Taxonomy" id="362"/>
    <lineage>
        <taxon>Bacteria</taxon>
        <taxon>Pseudomonadati</taxon>
        <taxon>Pseudomonadota</taxon>
        <taxon>Alphaproteobacteria</taxon>
        <taxon>Hyphomicrobiales</taxon>
        <taxon>Rhizobiaceae</taxon>
        <taxon>Rhizobium/Agrobacterium group</taxon>
        <taxon>Agrobacterium</taxon>
        <taxon>Agrobacterium tumefaciens complex</taxon>
    </lineage>
</organism>
<evidence type="ECO:0000313" key="2">
    <source>
        <dbReference type="EMBL" id="MES4992104.1"/>
    </source>
</evidence>
<dbReference type="RefSeq" id="WP_353574322.1">
    <property type="nucleotide sequence ID" value="NZ_JBETME010000007.1"/>
</dbReference>
<dbReference type="EMBL" id="JBETME010000007">
    <property type="protein sequence ID" value="MES4992104.1"/>
    <property type="molecule type" value="Genomic_DNA"/>
</dbReference>
<evidence type="ECO:0000313" key="3">
    <source>
        <dbReference type="Proteomes" id="UP001438189"/>
    </source>
</evidence>
<feature type="signal peptide" evidence="1">
    <location>
        <begin position="1"/>
        <end position="18"/>
    </location>
</feature>
<name>A0ABD5LJS7_AGRRD</name>
<gene>
    <name evidence="2" type="ORF">ABVB70_17320</name>
</gene>
<dbReference type="Proteomes" id="UP001438189">
    <property type="component" value="Unassembled WGS sequence"/>
</dbReference>
<feature type="chain" id="PRO_5044744453" evidence="1">
    <location>
        <begin position="19"/>
        <end position="87"/>
    </location>
</feature>
<evidence type="ECO:0000256" key="1">
    <source>
        <dbReference type="SAM" id="SignalP"/>
    </source>
</evidence>
<keyword evidence="1" id="KW-0732">Signal</keyword>
<protein>
    <submittedName>
        <fullName evidence="2">Uncharacterized protein</fullName>
    </submittedName>
</protein>
<dbReference type="AlphaFoldDB" id="A0ABD5LJS7"/>
<comment type="caution">
    <text evidence="2">The sequence shown here is derived from an EMBL/GenBank/DDBJ whole genome shotgun (WGS) entry which is preliminary data.</text>
</comment>